<proteinExistence type="predicted"/>
<protein>
    <submittedName>
        <fullName evidence="1">Uncharacterized protein</fullName>
    </submittedName>
</protein>
<evidence type="ECO:0000313" key="1">
    <source>
        <dbReference type="EMBL" id="HGT48603.1"/>
    </source>
</evidence>
<accession>A0A832D2T4</accession>
<gene>
    <name evidence="1" type="ORF">ENS56_11240</name>
</gene>
<comment type="caution">
    <text evidence="1">The sequence shown here is derived from an EMBL/GenBank/DDBJ whole genome shotgun (WGS) entry which is preliminary data.</text>
</comment>
<name>A0A832D2T4_9BACT</name>
<dbReference type="AlphaFoldDB" id="A0A832D2T4"/>
<dbReference type="EMBL" id="DSVI01000018">
    <property type="protein sequence ID" value="HGT48603.1"/>
    <property type="molecule type" value="Genomic_DNA"/>
</dbReference>
<organism evidence="1">
    <name type="scientific">Ignavibacterium album</name>
    <dbReference type="NCBI Taxonomy" id="591197"/>
    <lineage>
        <taxon>Bacteria</taxon>
        <taxon>Pseudomonadati</taxon>
        <taxon>Ignavibacteriota</taxon>
        <taxon>Ignavibacteria</taxon>
        <taxon>Ignavibacteriales</taxon>
        <taxon>Ignavibacteriaceae</taxon>
        <taxon>Ignavibacterium</taxon>
    </lineage>
</organism>
<sequence length="174" mass="19586">MIKNLFAFLILIILLFNYSCDHGISPLPEQPEVSGFEGTIFFISPWPDSIKRTHLVIFKNPLLEPSDFVITNIKFISNEIPFGVQSYHFSSLDSAIIPPSPGPFEPGEYAYVAVAHQTTDEISLARKDWFVSGVYYTNNDTTRPGVLVIQENKITRNVNIRVDFNRLPTQPPGG</sequence>
<reference evidence="1" key="1">
    <citation type="journal article" date="2020" name="mSystems">
        <title>Genome- and Community-Level Interaction Insights into Carbon Utilization and Element Cycling Functions of Hydrothermarchaeota in Hydrothermal Sediment.</title>
        <authorList>
            <person name="Zhou Z."/>
            <person name="Liu Y."/>
            <person name="Xu W."/>
            <person name="Pan J."/>
            <person name="Luo Z.H."/>
            <person name="Li M."/>
        </authorList>
    </citation>
    <scope>NUCLEOTIDE SEQUENCE [LARGE SCALE GENOMIC DNA]</scope>
    <source>
        <strain evidence="1">SpSt-500</strain>
    </source>
</reference>